<evidence type="ECO:0000256" key="8">
    <source>
        <dbReference type="SAM" id="SignalP"/>
    </source>
</evidence>
<feature type="domain" description="Subtilisin-like protease fibronectin type-III" evidence="11">
    <location>
        <begin position="636"/>
        <end position="731"/>
    </location>
</feature>
<organism evidence="12 13">
    <name type="scientific">Dioscorea cayennensis subsp. rotundata</name>
    <name type="common">White Guinea yam</name>
    <name type="synonym">Dioscorea rotundata</name>
    <dbReference type="NCBI Taxonomy" id="55577"/>
    <lineage>
        <taxon>Eukaryota</taxon>
        <taxon>Viridiplantae</taxon>
        <taxon>Streptophyta</taxon>
        <taxon>Embryophyta</taxon>
        <taxon>Tracheophyta</taxon>
        <taxon>Spermatophyta</taxon>
        <taxon>Magnoliopsida</taxon>
        <taxon>Liliopsida</taxon>
        <taxon>Dioscoreales</taxon>
        <taxon>Dioscoreaceae</taxon>
        <taxon>Dioscorea</taxon>
    </lineage>
</organism>
<feature type="active site" description="Charge relay system" evidence="6 7">
    <location>
        <position position="221"/>
    </location>
</feature>
<dbReference type="PROSITE" id="PS00138">
    <property type="entry name" value="SUBTILASE_SER"/>
    <property type="match status" value="1"/>
</dbReference>
<feature type="signal peptide" evidence="8">
    <location>
        <begin position="1"/>
        <end position="26"/>
    </location>
</feature>
<dbReference type="Proteomes" id="UP001515500">
    <property type="component" value="Chromosome 14"/>
</dbReference>
<feature type="domain" description="Inhibitor I9" evidence="10">
    <location>
        <begin position="37"/>
        <end position="116"/>
    </location>
</feature>
<evidence type="ECO:0000259" key="11">
    <source>
        <dbReference type="Pfam" id="PF17766"/>
    </source>
</evidence>
<dbReference type="InterPro" id="IPR036852">
    <property type="entry name" value="Peptidase_S8/S53_dom_sf"/>
</dbReference>
<protein>
    <submittedName>
        <fullName evidence="13">Subtilisin-like protease SBT3.5</fullName>
    </submittedName>
</protein>
<dbReference type="InterPro" id="IPR010259">
    <property type="entry name" value="S8pro/Inhibitor_I9"/>
</dbReference>
<dbReference type="PRINTS" id="PR00723">
    <property type="entry name" value="SUBTILISIN"/>
</dbReference>
<proteinExistence type="inferred from homology"/>
<keyword evidence="4 7" id="KW-0378">Hydrolase</keyword>
<evidence type="ECO:0000256" key="6">
    <source>
        <dbReference type="PIRSR" id="PIRSR615500-1"/>
    </source>
</evidence>
<evidence type="ECO:0000256" key="5">
    <source>
        <dbReference type="ARBA" id="ARBA00022825"/>
    </source>
</evidence>
<dbReference type="InterPro" id="IPR034197">
    <property type="entry name" value="Peptidases_S8_3"/>
</dbReference>
<feature type="chain" id="PRO_5044317665" evidence="8">
    <location>
        <begin position="27"/>
        <end position="743"/>
    </location>
</feature>
<dbReference type="CDD" id="cd02120">
    <property type="entry name" value="PA_subtilisin_like"/>
    <property type="match status" value="1"/>
</dbReference>
<dbReference type="GO" id="GO:0006508">
    <property type="term" value="P:proteolysis"/>
    <property type="evidence" value="ECO:0007669"/>
    <property type="project" value="UniProtKB-KW"/>
</dbReference>
<dbReference type="FunFam" id="3.30.70.80:FF:000002">
    <property type="entry name" value="Subtilisin-like protease SBT5.3"/>
    <property type="match status" value="1"/>
</dbReference>
<keyword evidence="3 8" id="KW-0732">Signal</keyword>
<evidence type="ECO:0000256" key="1">
    <source>
        <dbReference type="ARBA" id="ARBA00011073"/>
    </source>
</evidence>
<dbReference type="FunFam" id="3.40.50.200:FF:000006">
    <property type="entry name" value="Subtilisin-like protease SBT1.5"/>
    <property type="match status" value="1"/>
</dbReference>
<dbReference type="Pfam" id="PF17766">
    <property type="entry name" value="fn3_6"/>
    <property type="match status" value="1"/>
</dbReference>
<dbReference type="Gene3D" id="3.50.30.30">
    <property type="match status" value="1"/>
</dbReference>
<evidence type="ECO:0000313" key="13">
    <source>
        <dbReference type="RefSeq" id="XP_039138556.1"/>
    </source>
</evidence>
<evidence type="ECO:0000259" key="10">
    <source>
        <dbReference type="Pfam" id="PF05922"/>
    </source>
</evidence>
<dbReference type="PANTHER" id="PTHR10795">
    <property type="entry name" value="PROPROTEIN CONVERTASE SUBTILISIN/KEXIN"/>
    <property type="match status" value="1"/>
</dbReference>
<feature type="domain" description="Peptidase S8/S53" evidence="9">
    <location>
        <begin position="143"/>
        <end position="566"/>
    </location>
</feature>
<evidence type="ECO:0000259" key="9">
    <source>
        <dbReference type="Pfam" id="PF00082"/>
    </source>
</evidence>
<evidence type="ECO:0000256" key="7">
    <source>
        <dbReference type="PROSITE-ProRule" id="PRU01240"/>
    </source>
</evidence>
<dbReference type="GeneID" id="120275893"/>
<dbReference type="RefSeq" id="XP_039138556.1">
    <property type="nucleotide sequence ID" value="XM_039282622.1"/>
</dbReference>
<keyword evidence="2 7" id="KW-0645">Protease</keyword>
<evidence type="ECO:0000256" key="3">
    <source>
        <dbReference type="ARBA" id="ARBA00022729"/>
    </source>
</evidence>
<feature type="active site" description="Charge relay system" evidence="6 7">
    <location>
        <position position="530"/>
    </location>
</feature>
<evidence type="ECO:0000256" key="2">
    <source>
        <dbReference type="ARBA" id="ARBA00022670"/>
    </source>
</evidence>
<evidence type="ECO:0000256" key="4">
    <source>
        <dbReference type="ARBA" id="ARBA00022801"/>
    </source>
</evidence>
<dbReference type="Pfam" id="PF05922">
    <property type="entry name" value="Inhibitor_I9"/>
    <property type="match status" value="1"/>
</dbReference>
<comment type="similarity">
    <text evidence="1 7">Belongs to the peptidase S8 family.</text>
</comment>
<keyword evidence="12" id="KW-1185">Reference proteome</keyword>
<evidence type="ECO:0000313" key="12">
    <source>
        <dbReference type="Proteomes" id="UP001515500"/>
    </source>
</evidence>
<name>A0AB40CIH9_DIOCR</name>
<dbReference type="GO" id="GO:0004252">
    <property type="term" value="F:serine-type endopeptidase activity"/>
    <property type="evidence" value="ECO:0007669"/>
    <property type="project" value="UniProtKB-UniRule"/>
</dbReference>
<dbReference type="InterPro" id="IPR023828">
    <property type="entry name" value="Peptidase_S8_Ser-AS"/>
</dbReference>
<gene>
    <name evidence="13" type="primary">LOC120275893</name>
</gene>
<dbReference type="Gene3D" id="2.60.40.2310">
    <property type="match status" value="1"/>
</dbReference>
<feature type="active site" description="Charge relay system" evidence="6 7">
    <location>
        <position position="152"/>
    </location>
</feature>
<dbReference type="InterPro" id="IPR045051">
    <property type="entry name" value="SBT"/>
</dbReference>
<keyword evidence="5 7" id="KW-0720">Serine protease</keyword>
<dbReference type="Gene3D" id="3.30.70.80">
    <property type="entry name" value="Peptidase S8 propeptide/proteinase inhibitor I9"/>
    <property type="match status" value="1"/>
</dbReference>
<accession>A0AB40CIH9</accession>
<dbReference type="Gene3D" id="3.40.50.200">
    <property type="entry name" value="Peptidase S8/S53 domain"/>
    <property type="match status" value="1"/>
</dbReference>
<dbReference type="SUPFAM" id="SSF52743">
    <property type="entry name" value="Subtilisin-like"/>
    <property type="match status" value="1"/>
</dbReference>
<dbReference type="InterPro" id="IPR015500">
    <property type="entry name" value="Peptidase_S8_subtilisin-rel"/>
</dbReference>
<dbReference type="InterPro" id="IPR041469">
    <property type="entry name" value="Subtilisin-like_FN3"/>
</dbReference>
<dbReference type="CDD" id="cd04852">
    <property type="entry name" value="Peptidases_S8_3"/>
    <property type="match status" value="1"/>
</dbReference>
<reference evidence="13" key="1">
    <citation type="submission" date="2025-08" db="UniProtKB">
        <authorList>
            <consortium name="RefSeq"/>
        </authorList>
    </citation>
    <scope>IDENTIFICATION</scope>
</reference>
<sequence>MASPLTLPLLLASILMVLLASQLVTAEHSEQAESSRVYIVFLGERKHDDPELVQKSHHDMLTSLLGSKEKALKSIIYSYKHGFSGFAATLTESQAKQLSGFPGVISVKPNQKRQLQTTRSWDFLGLPYDHPEEGTLLQKANYGENVIIGVVDTGIWPESRSFRDEGFGPMPSRWKGKCQTGQQFNENHCNKKLIGVRWYSRGVDKDALQGEYLSARDLNGHGTHTASTAAGVLVPNVSFNGIAAGAARGGALRARLAMYKVCWGVGGACFDAPILKAIDDAIHDGVDVLSLSLGSFVDEQMGTLFAVSKGMTIVFAAGNDGPAPQTVSASVPWIISVAASTLDRSFPTVLNFDNNLKLVAQGLFYESKYSTFKPFVAGDRCNQETLRGVDLTGKIVLCFSPNEVSSILPRDDFGIALSTAVAAGAGGVIYAAYPTDLLYGVSDICHGIPCVFVDIEAALKIFYFSGNSTVKVSLTRTVEGDEVWAPVVAAFSSRGPSHAFPSVIKPDVAAPGSNILAAVGDSYVFESGTSMACPHISGIAALLKAAHPDWSPAAIKSAIITTAMTTDGYGQPIFANGVPRKVADPFDYGGGVVSPNRAVDPGLVYDVHPNDYLKFFNCTLALDSECDILTAPLYYLNVPSIAIPDLRTTQNVWRTVFNVGNVDVTYKAMVEPPSGIKMVVEPAVLVFDAKKKMNSFKVTFTATRKVQGLYTFGSLTWVDGKGHSVRIPIAVRTVVYDNYSDAS</sequence>
<dbReference type="PROSITE" id="PS51892">
    <property type="entry name" value="SUBTILASE"/>
    <property type="match status" value="1"/>
</dbReference>
<dbReference type="InterPro" id="IPR000209">
    <property type="entry name" value="Peptidase_S8/S53_dom"/>
</dbReference>
<dbReference type="AlphaFoldDB" id="A0AB40CIH9"/>
<dbReference type="InterPro" id="IPR037045">
    <property type="entry name" value="S8pro/Inhibitor_I9_sf"/>
</dbReference>
<dbReference type="Pfam" id="PF00082">
    <property type="entry name" value="Peptidase_S8"/>
    <property type="match status" value="1"/>
</dbReference>